<name>D2UC85_XANAP</name>
<keyword evidence="4" id="KW-0012">Acyltransferase</keyword>
<dbReference type="SUPFAM" id="SSF51161">
    <property type="entry name" value="Trimeric LpxA-like enzymes"/>
    <property type="match status" value="1"/>
</dbReference>
<dbReference type="KEGG" id="xal:XALC_0904"/>
<dbReference type="PROSITE" id="PS00101">
    <property type="entry name" value="HEXAPEP_TRANSFERASES"/>
    <property type="match status" value="2"/>
</dbReference>
<evidence type="ECO:0000313" key="6">
    <source>
        <dbReference type="Proteomes" id="UP000001890"/>
    </source>
</evidence>
<dbReference type="EMBL" id="FP565176">
    <property type="protein sequence ID" value="CBA15422.1"/>
    <property type="molecule type" value="Genomic_DNA"/>
</dbReference>
<evidence type="ECO:0000256" key="1">
    <source>
        <dbReference type="ARBA" id="ARBA00007274"/>
    </source>
</evidence>
<dbReference type="Pfam" id="PF14602">
    <property type="entry name" value="Hexapep_2"/>
    <property type="match status" value="1"/>
</dbReference>
<dbReference type="STRING" id="380358.XALC_0904"/>
<dbReference type="PATRIC" id="fig|29447.3.peg.900"/>
<protein>
    <submittedName>
        <fullName evidence="5">Uncharacterized protein</fullName>
    </submittedName>
</protein>
<evidence type="ECO:0000256" key="4">
    <source>
        <dbReference type="ARBA" id="ARBA00023315"/>
    </source>
</evidence>
<evidence type="ECO:0000256" key="3">
    <source>
        <dbReference type="ARBA" id="ARBA00022737"/>
    </source>
</evidence>
<evidence type="ECO:0000256" key="2">
    <source>
        <dbReference type="ARBA" id="ARBA00022679"/>
    </source>
</evidence>
<keyword evidence="3" id="KW-0677">Repeat</keyword>
<dbReference type="RefSeq" id="WP_012915432.1">
    <property type="nucleotide sequence ID" value="NC_013722.1"/>
</dbReference>
<dbReference type="GO" id="GO:0016746">
    <property type="term" value="F:acyltransferase activity"/>
    <property type="evidence" value="ECO:0007669"/>
    <property type="project" value="UniProtKB-KW"/>
</dbReference>
<dbReference type="InterPro" id="IPR001451">
    <property type="entry name" value="Hexapep"/>
</dbReference>
<gene>
    <name evidence="5" type="ordered locus">XALc_0904</name>
</gene>
<dbReference type="OrthoDB" id="1115300at2"/>
<accession>D2UC85</accession>
<comment type="similarity">
    <text evidence="1">Belongs to the transferase hexapeptide repeat family.</text>
</comment>
<dbReference type="InterPro" id="IPR018357">
    <property type="entry name" value="Hexapep_transf_CS"/>
</dbReference>
<dbReference type="GeneID" id="57876225"/>
<keyword evidence="2" id="KW-0808">Transferase</keyword>
<sequence>MSCEKYVIGSGGLLRWALAAWAEAAPDTVLHPVDIAQGKDYRFDLDALYTLHSSGATAFVAWDAQFLNLRRQELMGELKARGFKMPALICRGARLAASARVGENGMIGAGAIVGPHCDIGFNSWIGTAAVLEHGVKVGNGAWIDAGAFVGADANIGSHATLGRQVAIAAGVRVGKRCIVQTPGTYRGDIATGTHYLASFATPVQIFNG</sequence>
<dbReference type="eggNOG" id="COG1044">
    <property type="taxonomic scope" value="Bacteria"/>
</dbReference>
<organism evidence="5 6">
    <name type="scientific">Xanthomonas albilineans (strain GPE PC73 / CFBP 7063)</name>
    <dbReference type="NCBI Taxonomy" id="380358"/>
    <lineage>
        <taxon>Bacteria</taxon>
        <taxon>Pseudomonadati</taxon>
        <taxon>Pseudomonadota</taxon>
        <taxon>Gammaproteobacteria</taxon>
        <taxon>Lysobacterales</taxon>
        <taxon>Lysobacteraceae</taxon>
        <taxon>Xanthomonas</taxon>
    </lineage>
</organism>
<keyword evidence="6" id="KW-1185">Reference proteome</keyword>
<proteinExistence type="inferred from homology"/>
<dbReference type="InterPro" id="IPR050179">
    <property type="entry name" value="Trans_hexapeptide_repeat"/>
</dbReference>
<dbReference type="AlphaFoldDB" id="D2UC85"/>
<dbReference type="PANTHER" id="PTHR43300:SF7">
    <property type="entry name" value="UDP-N-ACETYLBACILLOSAMINE N-ACETYLTRANSFERASE"/>
    <property type="match status" value="1"/>
</dbReference>
<dbReference type="Gene3D" id="2.160.10.10">
    <property type="entry name" value="Hexapeptide repeat proteins"/>
    <property type="match status" value="2"/>
</dbReference>
<dbReference type="PANTHER" id="PTHR43300">
    <property type="entry name" value="ACETYLTRANSFERASE"/>
    <property type="match status" value="1"/>
</dbReference>
<dbReference type="InterPro" id="IPR011004">
    <property type="entry name" value="Trimer_LpxA-like_sf"/>
</dbReference>
<dbReference type="Proteomes" id="UP000001890">
    <property type="component" value="Chromosome"/>
</dbReference>
<reference evidence="5 6" key="1">
    <citation type="journal article" date="2009" name="BMC Genomics">
        <title>The complete genome sequence of Xanthomonas albilineans provides new insights into the reductive genome evolution of the xylem-limited Xanthomonadaceae.</title>
        <authorList>
            <person name="Pieretti I."/>
            <person name="Royer M."/>
            <person name="Barbe V."/>
            <person name="Carrere S."/>
            <person name="Koebnik R."/>
            <person name="Cociancich S."/>
            <person name="Couloux A."/>
            <person name="Darrasse A."/>
            <person name="Gouzy J."/>
            <person name="Jacques M.A."/>
            <person name="Lauber E."/>
            <person name="Manceau C."/>
            <person name="Mangenot S."/>
            <person name="Poussier S."/>
            <person name="Segurens B."/>
            <person name="Szurek B."/>
            <person name="Verdier V."/>
            <person name="Arlat M."/>
            <person name="Rott P."/>
        </authorList>
    </citation>
    <scope>NUCLEOTIDE SEQUENCE [LARGE SCALE GENOMIC DNA]</scope>
    <source>
        <strain evidence="6">GPE PC73 / CFBP 7063</strain>
    </source>
</reference>
<evidence type="ECO:0000313" key="5">
    <source>
        <dbReference type="EMBL" id="CBA15422.1"/>
    </source>
</evidence>